<dbReference type="InterPro" id="IPR050227">
    <property type="entry name" value="Rab"/>
</dbReference>
<dbReference type="InterPro" id="IPR001810">
    <property type="entry name" value="F-box_dom"/>
</dbReference>
<protein>
    <submittedName>
        <fullName evidence="4">Rab family small GTPase</fullName>
    </submittedName>
</protein>
<dbReference type="SUPFAM" id="SSF52540">
    <property type="entry name" value="P-loop containing nucleoside triphosphate hydrolases"/>
    <property type="match status" value="1"/>
</dbReference>
<dbReference type="CDD" id="cd00154">
    <property type="entry name" value="Rab"/>
    <property type="match status" value="1"/>
</dbReference>
<dbReference type="InterPro" id="IPR036047">
    <property type="entry name" value="F-box-like_dom_sf"/>
</dbReference>
<dbReference type="EMBL" id="GG738869">
    <property type="protein sequence ID" value="EFC44260.1"/>
    <property type="molecule type" value="Genomic_DNA"/>
</dbReference>
<dbReference type="PROSITE" id="PS50181">
    <property type="entry name" value="FBOX"/>
    <property type="match status" value="1"/>
</dbReference>
<dbReference type="FunFam" id="3.40.50.300:FF:001447">
    <property type="entry name" value="Ras-related protein Rab-1B"/>
    <property type="match status" value="1"/>
</dbReference>
<dbReference type="InterPro" id="IPR001806">
    <property type="entry name" value="Small_GTPase"/>
</dbReference>
<name>D2VFW7_NAEGR</name>
<dbReference type="PRINTS" id="PR00449">
    <property type="entry name" value="RASTRNSFRMNG"/>
</dbReference>
<accession>D2VFW7</accession>
<dbReference type="VEuPathDB" id="AmoebaDB:NAEGRDRAFT_67770"/>
<feature type="domain" description="F-box" evidence="3">
    <location>
        <begin position="10"/>
        <end position="63"/>
    </location>
</feature>
<evidence type="ECO:0000256" key="2">
    <source>
        <dbReference type="ARBA" id="ARBA00023134"/>
    </source>
</evidence>
<dbReference type="Pfam" id="PF00646">
    <property type="entry name" value="F-box"/>
    <property type="match status" value="1"/>
</dbReference>
<dbReference type="GeneID" id="8848137"/>
<dbReference type="PANTHER" id="PTHR47977">
    <property type="entry name" value="RAS-RELATED PROTEIN RAB"/>
    <property type="match status" value="1"/>
</dbReference>
<dbReference type="Gene3D" id="3.40.50.300">
    <property type="entry name" value="P-loop containing nucleotide triphosphate hydrolases"/>
    <property type="match status" value="1"/>
</dbReference>
<proteinExistence type="predicted"/>
<dbReference type="AlphaFoldDB" id="D2VFW7"/>
<dbReference type="KEGG" id="ngr:NAEGRDRAFT_67770"/>
<dbReference type="PROSITE" id="PS51419">
    <property type="entry name" value="RAB"/>
    <property type="match status" value="1"/>
</dbReference>
<dbReference type="Proteomes" id="UP000006671">
    <property type="component" value="Unassembled WGS sequence"/>
</dbReference>
<evidence type="ECO:0000259" key="3">
    <source>
        <dbReference type="PROSITE" id="PS50181"/>
    </source>
</evidence>
<dbReference type="SUPFAM" id="SSF81383">
    <property type="entry name" value="F-box domain"/>
    <property type="match status" value="1"/>
</dbReference>
<dbReference type="RefSeq" id="XP_002677004.1">
    <property type="nucleotide sequence ID" value="XM_002676958.1"/>
</dbReference>
<dbReference type="eggNOG" id="KOG0078">
    <property type="taxonomic scope" value="Eukaryota"/>
</dbReference>
<dbReference type="GO" id="GO:0003924">
    <property type="term" value="F:GTPase activity"/>
    <property type="evidence" value="ECO:0007669"/>
    <property type="project" value="InterPro"/>
</dbReference>
<sequence>MLQQEPTPSSAIFEVLPNELIGEILSHISHVELIFNTSHVCKCWRNLCGEYILQGYEKTFNSLSENSTRQVDLNGFLESVNGRKFKKYLLRKEAFEFASKLARNSTKSVDIKSCFAMERWVDAELSILKGYFNIFTDMEELPMFPIRKPTVIESNQAPPSSFFGNTLSFLGSLFSKSNNTTNVNQTVTSEQPPKSEFDYLTKVLLDGDYASGKTSLLNCAMNDTPVNASMNSHMTTIGIDFAIKSFHIGETTKIKLQLWDQCGPERFRSITSAYYKNSSVILLLVDPSSEYSTLESMNQKLTAIKENAPKAEVILITTKKDQNNERLISNEIADKYAFENFGGLHLDITNTNIEEPSAIIWYCAILKYLLAPGVGNKLI</sequence>
<reference evidence="4 5" key="1">
    <citation type="journal article" date="2010" name="Cell">
        <title>The genome of Naegleria gruberi illuminates early eukaryotic versatility.</title>
        <authorList>
            <person name="Fritz-Laylin L.K."/>
            <person name="Prochnik S.E."/>
            <person name="Ginger M.L."/>
            <person name="Dacks J.B."/>
            <person name="Carpenter M.L."/>
            <person name="Field M.C."/>
            <person name="Kuo A."/>
            <person name="Paredez A."/>
            <person name="Chapman J."/>
            <person name="Pham J."/>
            <person name="Shu S."/>
            <person name="Neupane R."/>
            <person name="Cipriano M."/>
            <person name="Mancuso J."/>
            <person name="Tu H."/>
            <person name="Salamov A."/>
            <person name="Lindquist E."/>
            <person name="Shapiro H."/>
            <person name="Lucas S."/>
            <person name="Grigoriev I.V."/>
            <person name="Cande W.Z."/>
            <person name="Fulton C."/>
            <person name="Rokhsar D.S."/>
            <person name="Dawson S.C."/>
        </authorList>
    </citation>
    <scope>NUCLEOTIDE SEQUENCE [LARGE SCALE GENOMIC DNA]</scope>
    <source>
        <strain evidence="4 5">NEG-M</strain>
    </source>
</reference>
<dbReference type="STRING" id="5762.D2VFW7"/>
<dbReference type="InParanoid" id="D2VFW7"/>
<evidence type="ECO:0000313" key="5">
    <source>
        <dbReference type="Proteomes" id="UP000006671"/>
    </source>
</evidence>
<gene>
    <name evidence="4" type="ORF">NAEGRDRAFT_67770</name>
</gene>
<evidence type="ECO:0000313" key="4">
    <source>
        <dbReference type="EMBL" id="EFC44260.1"/>
    </source>
</evidence>
<dbReference type="Gene3D" id="1.20.1280.50">
    <property type="match status" value="1"/>
</dbReference>
<dbReference type="InterPro" id="IPR027417">
    <property type="entry name" value="P-loop_NTPase"/>
</dbReference>
<organism evidence="5">
    <name type="scientific">Naegleria gruberi</name>
    <name type="common">Amoeba</name>
    <dbReference type="NCBI Taxonomy" id="5762"/>
    <lineage>
        <taxon>Eukaryota</taxon>
        <taxon>Discoba</taxon>
        <taxon>Heterolobosea</taxon>
        <taxon>Tetramitia</taxon>
        <taxon>Eutetramitia</taxon>
        <taxon>Vahlkampfiidae</taxon>
        <taxon>Naegleria</taxon>
    </lineage>
</organism>
<evidence type="ECO:0000256" key="1">
    <source>
        <dbReference type="ARBA" id="ARBA00022741"/>
    </source>
</evidence>
<keyword evidence="5" id="KW-1185">Reference proteome</keyword>
<dbReference type="Pfam" id="PF00071">
    <property type="entry name" value="Ras"/>
    <property type="match status" value="1"/>
</dbReference>
<dbReference type="GO" id="GO:0005525">
    <property type="term" value="F:GTP binding"/>
    <property type="evidence" value="ECO:0007669"/>
    <property type="project" value="UniProtKB-KW"/>
</dbReference>
<dbReference type="SMART" id="SM00175">
    <property type="entry name" value="RAB"/>
    <property type="match status" value="1"/>
</dbReference>
<keyword evidence="1" id="KW-0547">Nucleotide-binding</keyword>
<dbReference type="OrthoDB" id="10265611at2759"/>
<keyword evidence="2" id="KW-0342">GTP-binding</keyword>